<dbReference type="Proteomes" id="UP000061018">
    <property type="component" value="Plasmid pSAM1"/>
</dbReference>
<geneLocation type="plasmid" evidence="2 3">
    <name>pSAM1</name>
</geneLocation>
<dbReference type="EMBL" id="CP012383">
    <property type="protein sequence ID" value="AKZ60822.1"/>
    <property type="molecule type" value="Genomic_DNA"/>
</dbReference>
<accession>A0A0K2B6W0</accession>
<dbReference type="AlphaFoldDB" id="A0A0K2B6W0"/>
<feature type="compositionally biased region" description="Low complexity" evidence="1">
    <location>
        <begin position="20"/>
        <end position="29"/>
    </location>
</feature>
<gene>
    <name evidence="2" type="ORF">SAM23877_p113</name>
</gene>
<dbReference type="RefSeq" id="WP_053143380.1">
    <property type="nucleotide sequence ID" value="NZ_CP012383.1"/>
</dbReference>
<feature type="region of interest" description="Disordered" evidence="1">
    <location>
        <begin position="1"/>
        <end position="51"/>
    </location>
</feature>
<feature type="compositionally biased region" description="Basic and acidic residues" evidence="1">
    <location>
        <begin position="1"/>
        <end position="18"/>
    </location>
</feature>
<protein>
    <submittedName>
        <fullName evidence="2">Uncharacterized protein</fullName>
    </submittedName>
</protein>
<name>A0A0K2B6W0_STRA7</name>
<feature type="region of interest" description="Disordered" evidence="1">
    <location>
        <begin position="97"/>
        <end position="131"/>
    </location>
</feature>
<proteinExistence type="predicted"/>
<reference evidence="3" key="1">
    <citation type="journal article" date="2015" name="J. Biotechnol.">
        <title>Complete genome sequence of Streptomyces ambofaciens ATCC 23877, the spiramycin producer.</title>
        <authorList>
            <person name="Thibessard A."/>
            <person name="Haas D."/>
            <person name="Gerbaud C."/>
            <person name="Aigle B."/>
            <person name="Lautru S."/>
            <person name="Pernodet J.L."/>
            <person name="Leblond P."/>
        </authorList>
    </citation>
    <scope>NUCLEOTIDE SEQUENCE [LARGE SCALE GENOMIC DNA]</scope>
    <source>
        <strain evidence="3">ATCC 23877 / 3486 / DSM 40053 / JCM 4204 / NBRC 12836 / NRRL B-2516</strain>
        <plasmid evidence="3">pSAM1</plasmid>
    </source>
</reference>
<organism evidence="2 3">
    <name type="scientific">Streptomyces ambofaciens (strain ATCC 23877 / 3486 / DSM 40053 / JCM 4204 / NBRC 12836 / NRRL B-2516)</name>
    <dbReference type="NCBI Taxonomy" id="278992"/>
    <lineage>
        <taxon>Bacteria</taxon>
        <taxon>Bacillati</taxon>
        <taxon>Actinomycetota</taxon>
        <taxon>Actinomycetes</taxon>
        <taxon>Kitasatosporales</taxon>
        <taxon>Streptomycetaceae</taxon>
        <taxon>Streptomyces</taxon>
    </lineage>
</organism>
<evidence type="ECO:0000313" key="2">
    <source>
        <dbReference type="EMBL" id="AKZ60822.1"/>
    </source>
</evidence>
<evidence type="ECO:0000313" key="3">
    <source>
        <dbReference type="Proteomes" id="UP000061018"/>
    </source>
</evidence>
<sequence length="131" mass="14095">MPDPKRQDDQTAARKQDDSAPTATPAVAPAPAPVEASDHSGRLEPYPGPEFFHGGRYSPVIAAAGARLTREGHNPAGKTLGPDWTTAHRDAWKSFQQELRPKSGGDTSGIPDETAWNRLHVPRVSPLPKES</sequence>
<dbReference type="KEGG" id="samb:SAM23877_p113"/>
<evidence type="ECO:0000256" key="1">
    <source>
        <dbReference type="SAM" id="MobiDB-lite"/>
    </source>
</evidence>
<keyword evidence="2" id="KW-0614">Plasmid</keyword>